<evidence type="ECO:0000256" key="14">
    <source>
        <dbReference type="ARBA" id="ARBA00034430"/>
    </source>
</evidence>
<feature type="transmembrane region" description="Helical" evidence="16">
    <location>
        <begin position="197"/>
        <end position="218"/>
    </location>
</feature>
<evidence type="ECO:0000259" key="18">
    <source>
        <dbReference type="Pfam" id="PF07885"/>
    </source>
</evidence>
<keyword evidence="9 16" id="KW-1133">Transmembrane helix</keyword>
<evidence type="ECO:0000256" key="4">
    <source>
        <dbReference type="ARBA" id="ARBA00022692"/>
    </source>
</evidence>
<evidence type="ECO:0000256" key="3">
    <source>
        <dbReference type="ARBA" id="ARBA00022538"/>
    </source>
</evidence>
<reference evidence="21" key="2">
    <citation type="submission" date="2025-09" db="UniProtKB">
        <authorList>
            <consortium name="Ensembl"/>
        </authorList>
    </citation>
    <scope>IDENTIFICATION</scope>
</reference>
<evidence type="ECO:0000256" key="6">
    <source>
        <dbReference type="ARBA" id="ARBA00022837"/>
    </source>
</evidence>
<evidence type="ECO:0000313" key="21">
    <source>
        <dbReference type="Ensembl" id="ENSOKIP00005006636.1"/>
    </source>
</evidence>
<evidence type="ECO:0000256" key="13">
    <source>
        <dbReference type="ARBA" id="ARBA00029579"/>
    </source>
</evidence>
<evidence type="ECO:0000256" key="2">
    <source>
        <dbReference type="ARBA" id="ARBA00022448"/>
    </source>
</evidence>
<comment type="catalytic activity">
    <reaction evidence="14">
        <text>K(+)(in) = K(+)(out)</text>
        <dbReference type="Rhea" id="RHEA:29463"/>
        <dbReference type="ChEBI" id="CHEBI:29103"/>
    </reaction>
</comment>
<feature type="domain" description="RCK N-terminal" evidence="20">
    <location>
        <begin position="304"/>
        <end position="383"/>
    </location>
</feature>
<evidence type="ECO:0000259" key="19">
    <source>
        <dbReference type="Pfam" id="PF21014"/>
    </source>
</evidence>
<dbReference type="InterPro" id="IPR047871">
    <property type="entry name" value="K_chnl_Slo-like"/>
</dbReference>
<dbReference type="InterPro" id="IPR048735">
    <property type="entry name" value="Slowpoke-like_C"/>
</dbReference>
<comment type="subcellular location">
    <subcellularLocation>
        <location evidence="1">Membrane</location>
        <topology evidence="1">Multi-pass membrane protein</topology>
    </subcellularLocation>
</comment>
<keyword evidence="6" id="KW-0106">Calcium</keyword>
<dbReference type="PANTHER" id="PTHR10027:SF33">
    <property type="entry name" value="CALCIUM-ACTIVATED POTASSIUM CHANNEL SUBUNIT ALPHA-1-RELATED"/>
    <property type="match status" value="1"/>
</dbReference>
<evidence type="ECO:0000256" key="10">
    <source>
        <dbReference type="ARBA" id="ARBA00023065"/>
    </source>
</evidence>
<dbReference type="InterPro" id="IPR027359">
    <property type="entry name" value="Volt_channel_dom_sf"/>
</dbReference>
<dbReference type="InterPro" id="IPR003929">
    <property type="entry name" value="K_chnl_BK_asu"/>
</dbReference>
<dbReference type="Pfam" id="PF22614">
    <property type="entry name" value="Slo-like_RCK"/>
    <property type="match status" value="2"/>
</dbReference>
<keyword evidence="2 15" id="KW-0813">Transport</keyword>
<dbReference type="AlphaFoldDB" id="A0A8C7F1E6"/>
<dbReference type="Gene3D" id="1.10.287.70">
    <property type="match status" value="1"/>
</dbReference>
<dbReference type="InterPro" id="IPR013099">
    <property type="entry name" value="K_chnl_dom"/>
</dbReference>
<dbReference type="Gene3D" id="1.20.120.350">
    <property type="entry name" value="Voltage-gated potassium channels. Chain C"/>
    <property type="match status" value="1"/>
</dbReference>
<evidence type="ECO:0000256" key="1">
    <source>
        <dbReference type="ARBA" id="ARBA00004141"/>
    </source>
</evidence>
<feature type="transmembrane region" description="Helical" evidence="16">
    <location>
        <begin position="48"/>
        <end position="70"/>
    </location>
</feature>
<feature type="transmembrane region" description="Helical" evidence="16">
    <location>
        <begin position="264"/>
        <end position="282"/>
    </location>
</feature>
<dbReference type="GO" id="GO:0034702">
    <property type="term" value="C:monoatomic ion channel complex"/>
    <property type="evidence" value="ECO:0007669"/>
    <property type="project" value="UniProtKB-KW"/>
</dbReference>
<feature type="transmembrane region" description="Helical" evidence="16">
    <location>
        <begin position="119"/>
        <end position="137"/>
    </location>
</feature>
<dbReference type="GeneTree" id="ENSGT00940000168407"/>
<feature type="domain" description="Potassium channel" evidence="18">
    <location>
        <begin position="208"/>
        <end position="288"/>
    </location>
</feature>
<comment type="similarity">
    <text evidence="15">Belongs to the two pore domain potassium channel (TC 1.A.1.8) family.</text>
</comment>
<evidence type="ECO:0000259" key="17">
    <source>
        <dbReference type="Pfam" id="PF03493"/>
    </source>
</evidence>
<dbReference type="PANTHER" id="PTHR10027">
    <property type="entry name" value="CALCIUM-ACTIVATED POTASSIUM CHANNEL ALPHA CHAIN"/>
    <property type="match status" value="1"/>
</dbReference>
<keyword evidence="22" id="KW-1185">Reference proteome</keyword>
<evidence type="ECO:0000256" key="8">
    <source>
        <dbReference type="ARBA" id="ARBA00022958"/>
    </source>
</evidence>
<dbReference type="FunFam" id="1.10.287.70:FF:000015">
    <property type="entry name" value="Calcium-activated potassium channel subunit alpha-1 isoform X7"/>
    <property type="match status" value="1"/>
</dbReference>
<dbReference type="GO" id="GO:0060072">
    <property type="term" value="F:large conductance calcium-activated potassium channel activity"/>
    <property type="evidence" value="ECO:0007669"/>
    <property type="project" value="TreeGrafter"/>
</dbReference>
<dbReference type="Pfam" id="PF03493">
    <property type="entry name" value="BK_channel_a"/>
    <property type="match status" value="1"/>
</dbReference>
<dbReference type="InterPro" id="IPR003280">
    <property type="entry name" value="2pore_dom_K_chnl"/>
</dbReference>
<dbReference type="Ensembl" id="ENSOKIT00005007096.1">
    <property type="protein sequence ID" value="ENSOKIP00005006636.1"/>
    <property type="gene ID" value="ENSOKIG00005001827.1"/>
</dbReference>
<keyword evidence="8" id="KW-0630">Potassium</keyword>
<evidence type="ECO:0000256" key="16">
    <source>
        <dbReference type="SAM" id="Phobius"/>
    </source>
</evidence>
<evidence type="ECO:0000256" key="11">
    <source>
        <dbReference type="ARBA" id="ARBA00023136"/>
    </source>
</evidence>
<sequence>MVTASIYTYTTPPTFAPHIYWHIPMAMKIPHTYPPISHTHCLYRGHRLWWAFLLSSLSVFLAGLLALLLWKVAHRGFNSIGIFRPRRQRWAHRQTKSQRETKMSSPAPLSPVESCMKEYSIAFLIDLGFNICHLLYFGLRFLAAQDKLMVWVDLRSLVDFFTIAPSFVTLFSRRAWLGKTLIHGSFHKECLFTTLKLSRLVAILTGTLLTSAGFIHLLENSGDPWLDFSNPQPLHYFECVYFLVVTMSTVGYGDVELRTTLGRLFVIIFIFIGLGLFANFVPEVVQIIINRKRFDGSFTGVSGKTHVVVCGHITLSSASAFMKDFLHEDRGEVDVKVLFLGNFRPNQELEAFFLRWFLKVTFYQGSVMQRRDMERVKVLEPNKTTCFKSVFVRVISIKQYCPNTRIIVQMLKHNSKAFLQNVPNWDWSRGDAVICLAELKLGFMSQSCLVPGLSTLLTNLFTMQSEIEDGDTWQNLYREGLYNEIYTEHLSPSFIGMSFAQASKSVCQLCFLKLRLLLIGIEYQSGDQDFNVLVNPPSHIKIKLWTLGFLIASNASDARRASMYCSVCHRDIKDLPRMRPCRFCVPLLSSLPPPFLPSLHSLRLVFVCVSSACSPEGETLRERECVWEQQQQEEQQEVGLDSTGLFHWCPPVPLKDISLTRQSASTLALQDHVVVCVFGDGGSSLLGLGDFMMPLRASSLTAPELRTVVFLGDPHYFSREWPNIQYFPHIYFLPSLSPPVNSSNVCFVNEADSQEDSSSLTLSQAFSVGSVFSVDLLDSLMAATYFNANVPGLICTLVTGGDTPLLEAQLAEDNQLRGGEMSVKMWALRQRSKLAQLALQDEPLCSLACEDFKELFCQALDSLEILCFGLYRLLDPPNPSMKRYTTYAAALPSAVGTHLLYHCLCRFVITNPSAELPLLPSDRVFCSVPFHQSHLLTLRRAKTISHRL</sequence>
<keyword evidence="3" id="KW-0633">Potassium transport</keyword>
<dbReference type="GO" id="GO:0045211">
    <property type="term" value="C:postsynaptic membrane"/>
    <property type="evidence" value="ECO:0007669"/>
    <property type="project" value="TreeGrafter"/>
</dbReference>
<feature type="domain" description="RCK N-terminal" evidence="20">
    <location>
        <begin position="669"/>
        <end position="733"/>
    </location>
</feature>
<feature type="domain" description="Ca2+-activated K+ channel Slowpoke-like C-terminal" evidence="19">
    <location>
        <begin position="792"/>
        <end position="927"/>
    </location>
</feature>
<proteinExistence type="inferred from homology"/>
<dbReference type="Pfam" id="PF21014">
    <property type="entry name" value="Slowpoke_C"/>
    <property type="match status" value="1"/>
</dbReference>
<protein>
    <recommendedName>
        <fullName evidence="13">BK channel</fullName>
    </recommendedName>
</protein>
<evidence type="ECO:0000313" key="22">
    <source>
        <dbReference type="Proteomes" id="UP000694557"/>
    </source>
</evidence>
<evidence type="ECO:0000259" key="20">
    <source>
        <dbReference type="Pfam" id="PF22614"/>
    </source>
</evidence>
<gene>
    <name evidence="21" type="primary">LOC109882135</name>
</gene>
<evidence type="ECO:0000256" key="12">
    <source>
        <dbReference type="ARBA" id="ARBA00023303"/>
    </source>
</evidence>
<dbReference type="PRINTS" id="PR01333">
    <property type="entry name" value="2POREKCHANEL"/>
</dbReference>
<accession>A0A8C7F1E6</accession>
<organism evidence="21 22">
    <name type="scientific">Oncorhynchus kisutch</name>
    <name type="common">Coho salmon</name>
    <name type="synonym">Salmo kisutch</name>
    <dbReference type="NCBI Taxonomy" id="8019"/>
    <lineage>
        <taxon>Eukaryota</taxon>
        <taxon>Metazoa</taxon>
        <taxon>Chordata</taxon>
        <taxon>Craniata</taxon>
        <taxon>Vertebrata</taxon>
        <taxon>Euteleostomi</taxon>
        <taxon>Actinopterygii</taxon>
        <taxon>Neopterygii</taxon>
        <taxon>Teleostei</taxon>
        <taxon>Protacanthopterygii</taxon>
        <taxon>Salmoniformes</taxon>
        <taxon>Salmonidae</taxon>
        <taxon>Salmoninae</taxon>
        <taxon>Oncorhynchus</taxon>
    </lineage>
</organism>
<keyword evidence="10 15" id="KW-0406">Ion transport</keyword>
<evidence type="ECO:0000256" key="9">
    <source>
        <dbReference type="ARBA" id="ARBA00022989"/>
    </source>
</evidence>
<reference evidence="21" key="1">
    <citation type="submission" date="2025-08" db="UniProtKB">
        <authorList>
            <consortium name="Ensembl"/>
        </authorList>
    </citation>
    <scope>IDENTIFICATION</scope>
</reference>
<evidence type="ECO:0000256" key="5">
    <source>
        <dbReference type="ARBA" id="ARBA00022826"/>
    </source>
</evidence>
<dbReference type="Proteomes" id="UP000694557">
    <property type="component" value="Unassembled WGS sequence"/>
</dbReference>
<dbReference type="Pfam" id="PF07885">
    <property type="entry name" value="Ion_trans_2"/>
    <property type="match status" value="1"/>
</dbReference>
<evidence type="ECO:0000256" key="15">
    <source>
        <dbReference type="RuleBase" id="RU003857"/>
    </source>
</evidence>
<keyword evidence="11 16" id="KW-0472">Membrane</keyword>
<name>A0A8C7F1E6_ONCKI</name>
<feature type="domain" description="Calcium-activated potassium channel BK alpha subunit" evidence="17">
    <location>
        <begin position="431"/>
        <end position="521"/>
    </location>
</feature>
<dbReference type="Gene3D" id="3.40.50.720">
    <property type="entry name" value="NAD(P)-binding Rossmann-like Domain"/>
    <property type="match status" value="1"/>
</dbReference>
<evidence type="ECO:0000256" key="7">
    <source>
        <dbReference type="ARBA" id="ARBA00022882"/>
    </source>
</evidence>
<keyword evidence="7" id="KW-0851">Voltage-gated channel</keyword>
<dbReference type="InterPro" id="IPR003148">
    <property type="entry name" value="RCK_N"/>
</dbReference>
<feature type="transmembrane region" description="Helical" evidence="16">
    <location>
        <begin position="234"/>
        <end position="252"/>
    </location>
</feature>
<keyword evidence="5" id="KW-0631">Potassium channel</keyword>
<dbReference type="SUPFAM" id="SSF81324">
    <property type="entry name" value="Voltage-gated potassium channels"/>
    <property type="match status" value="1"/>
</dbReference>
<keyword evidence="4 15" id="KW-0812">Transmembrane</keyword>
<keyword evidence="12 15" id="KW-0407">Ion channel</keyword>